<dbReference type="Pfam" id="PF09339">
    <property type="entry name" value="HTH_IclR"/>
    <property type="match status" value="1"/>
</dbReference>
<feature type="domain" description="IclR-ED" evidence="5">
    <location>
        <begin position="68"/>
        <end position="251"/>
    </location>
</feature>
<dbReference type="InterPro" id="IPR005471">
    <property type="entry name" value="Tscrpt_reg_IclR_N"/>
</dbReference>
<sequence length="255" mass="26945">MSTDGVVEKVGPLLRAVAGHEPGGATTSDLARETRLNRSTTHRLLGSLEAQGLVERDPATARWMLGPETFLLGSAAASRYDVSALARPVVHALSEASGESAFFSVLRGTETVCLIREDGSFPLRSHVLHEGIRFPLGVASAGLVILAFLPAEEADAYLATARLEDTYGPAHAAEPLRARLADARRLGYAVNPGLIVEGSWGMGAAVFDAADRPTGALSLTGVEHRFAAQRRPELGRLLLDAAHRLSAALAPGRTR</sequence>
<reference evidence="6 7" key="1">
    <citation type="submission" date="2017-11" db="EMBL/GenBank/DDBJ databases">
        <title>Genomic Encyclopedia of Archaeal and Bacterial Type Strains, Phase II (KMG-II): From Individual Species to Whole Genera.</title>
        <authorList>
            <person name="Goeker M."/>
        </authorList>
    </citation>
    <scope>NUCLEOTIDE SEQUENCE [LARGE SCALE GENOMIC DNA]</scope>
    <source>
        <strain evidence="6 7">DSM 27763</strain>
    </source>
</reference>
<dbReference type="GO" id="GO:0045892">
    <property type="term" value="P:negative regulation of DNA-templated transcription"/>
    <property type="evidence" value="ECO:0007669"/>
    <property type="project" value="TreeGrafter"/>
</dbReference>
<evidence type="ECO:0000313" key="6">
    <source>
        <dbReference type="EMBL" id="PJJ57314.1"/>
    </source>
</evidence>
<dbReference type="PROSITE" id="PS51077">
    <property type="entry name" value="HTH_ICLR"/>
    <property type="match status" value="1"/>
</dbReference>
<dbReference type="RefSeq" id="WP_039341894.1">
    <property type="nucleotide sequence ID" value="NZ_PGEZ01000001.1"/>
</dbReference>
<dbReference type="Gene3D" id="3.30.450.40">
    <property type="match status" value="1"/>
</dbReference>
<dbReference type="PANTHER" id="PTHR30136:SF35">
    <property type="entry name" value="HTH-TYPE TRANSCRIPTIONAL REGULATOR RV1719"/>
    <property type="match status" value="1"/>
</dbReference>
<evidence type="ECO:0000259" key="5">
    <source>
        <dbReference type="PROSITE" id="PS51078"/>
    </source>
</evidence>
<evidence type="ECO:0000256" key="1">
    <source>
        <dbReference type="ARBA" id="ARBA00023015"/>
    </source>
</evidence>
<dbReference type="SUPFAM" id="SSF55781">
    <property type="entry name" value="GAF domain-like"/>
    <property type="match status" value="1"/>
</dbReference>
<dbReference type="InterPro" id="IPR050707">
    <property type="entry name" value="HTH_MetabolicPath_Reg"/>
</dbReference>
<dbReference type="SMART" id="SM00346">
    <property type="entry name" value="HTH_ICLR"/>
    <property type="match status" value="1"/>
</dbReference>
<dbReference type="PROSITE" id="PS51078">
    <property type="entry name" value="ICLR_ED"/>
    <property type="match status" value="1"/>
</dbReference>
<dbReference type="GO" id="GO:0003677">
    <property type="term" value="F:DNA binding"/>
    <property type="evidence" value="ECO:0007669"/>
    <property type="project" value="UniProtKB-KW"/>
</dbReference>
<gene>
    <name evidence="6" type="ORF">CLV56_1541</name>
</gene>
<keyword evidence="1" id="KW-0805">Transcription regulation</keyword>
<dbReference type="InterPro" id="IPR036390">
    <property type="entry name" value="WH_DNA-bd_sf"/>
</dbReference>
<feature type="domain" description="HTH iclR-type" evidence="4">
    <location>
        <begin position="4"/>
        <end position="67"/>
    </location>
</feature>
<name>A0A0B2BT45_9ACTN</name>
<protein>
    <submittedName>
        <fullName evidence="6">DNA-binding IclR family transcriptional regulator</fullName>
    </submittedName>
</protein>
<accession>A0A0B2BT45</accession>
<dbReference type="PANTHER" id="PTHR30136">
    <property type="entry name" value="HELIX-TURN-HELIX TRANSCRIPTIONAL REGULATOR, ICLR FAMILY"/>
    <property type="match status" value="1"/>
</dbReference>
<proteinExistence type="predicted"/>
<dbReference type="AlphaFoldDB" id="A0A0B2BT45"/>
<dbReference type="InterPro" id="IPR029016">
    <property type="entry name" value="GAF-like_dom_sf"/>
</dbReference>
<dbReference type="Pfam" id="PF01614">
    <property type="entry name" value="IclR_C"/>
    <property type="match status" value="1"/>
</dbReference>
<dbReference type="Gene3D" id="1.10.10.10">
    <property type="entry name" value="Winged helix-like DNA-binding domain superfamily/Winged helix DNA-binding domain"/>
    <property type="match status" value="1"/>
</dbReference>
<organism evidence="6 7">
    <name type="scientific">Mumia flava</name>
    <dbReference type="NCBI Taxonomy" id="1348852"/>
    <lineage>
        <taxon>Bacteria</taxon>
        <taxon>Bacillati</taxon>
        <taxon>Actinomycetota</taxon>
        <taxon>Actinomycetes</taxon>
        <taxon>Propionibacteriales</taxon>
        <taxon>Nocardioidaceae</taxon>
        <taxon>Mumia</taxon>
    </lineage>
</organism>
<evidence type="ECO:0000256" key="2">
    <source>
        <dbReference type="ARBA" id="ARBA00023125"/>
    </source>
</evidence>
<keyword evidence="2 6" id="KW-0238">DNA-binding</keyword>
<evidence type="ECO:0000259" key="4">
    <source>
        <dbReference type="PROSITE" id="PS51077"/>
    </source>
</evidence>
<dbReference type="InterPro" id="IPR014757">
    <property type="entry name" value="Tscrpt_reg_IclR_C"/>
</dbReference>
<comment type="caution">
    <text evidence="6">The sequence shown here is derived from an EMBL/GenBank/DDBJ whole genome shotgun (WGS) entry which is preliminary data.</text>
</comment>
<keyword evidence="3" id="KW-0804">Transcription</keyword>
<dbReference type="SUPFAM" id="SSF46785">
    <property type="entry name" value="Winged helix' DNA-binding domain"/>
    <property type="match status" value="1"/>
</dbReference>
<evidence type="ECO:0000256" key="3">
    <source>
        <dbReference type="ARBA" id="ARBA00023163"/>
    </source>
</evidence>
<dbReference type="InterPro" id="IPR036388">
    <property type="entry name" value="WH-like_DNA-bd_sf"/>
</dbReference>
<dbReference type="EMBL" id="PGEZ01000001">
    <property type="protein sequence ID" value="PJJ57314.1"/>
    <property type="molecule type" value="Genomic_DNA"/>
</dbReference>
<dbReference type="Proteomes" id="UP000230842">
    <property type="component" value="Unassembled WGS sequence"/>
</dbReference>
<keyword evidence="7" id="KW-1185">Reference proteome</keyword>
<dbReference type="GO" id="GO:0003700">
    <property type="term" value="F:DNA-binding transcription factor activity"/>
    <property type="evidence" value="ECO:0007669"/>
    <property type="project" value="TreeGrafter"/>
</dbReference>
<evidence type="ECO:0000313" key="7">
    <source>
        <dbReference type="Proteomes" id="UP000230842"/>
    </source>
</evidence>